<dbReference type="Proteomes" id="UP000616143">
    <property type="component" value="Unassembled WGS sequence"/>
</dbReference>
<accession>A0A830H3G1</accession>
<feature type="domain" description="Peptidase M20 dimerisation" evidence="4">
    <location>
        <begin position="173"/>
        <end position="324"/>
    </location>
</feature>
<evidence type="ECO:0000256" key="3">
    <source>
        <dbReference type="ARBA" id="ARBA00022801"/>
    </source>
</evidence>
<reference evidence="5" key="1">
    <citation type="journal article" date="2014" name="Int. J. Syst. Evol. Microbiol.">
        <title>Complete genome sequence of Corynebacterium casei LMG S-19264T (=DSM 44701T), isolated from a smear-ripened cheese.</title>
        <authorList>
            <consortium name="US DOE Joint Genome Institute (JGI-PGF)"/>
            <person name="Walter F."/>
            <person name="Albersmeier A."/>
            <person name="Kalinowski J."/>
            <person name="Ruckert C."/>
        </authorList>
    </citation>
    <scope>NUCLEOTIDE SEQUENCE</scope>
    <source>
        <strain evidence="5">JCM 31740</strain>
    </source>
</reference>
<gene>
    <name evidence="5" type="ORF">GCM10007116_14020</name>
</gene>
<evidence type="ECO:0000259" key="4">
    <source>
        <dbReference type="Pfam" id="PF07687"/>
    </source>
</evidence>
<proteinExistence type="predicted"/>
<organism evidence="5 6">
    <name type="scientific">Sulfodiicoccus acidiphilus</name>
    <dbReference type="NCBI Taxonomy" id="1670455"/>
    <lineage>
        <taxon>Archaea</taxon>
        <taxon>Thermoproteota</taxon>
        <taxon>Thermoprotei</taxon>
        <taxon>Sulfolobales</taxon>
        <taxon>Sulfolobaceae</taxon>
        <taxon>Sulfodiicoccus</taxon>
    </lineage>
</organism>
<dbReference type="RefSeq" id="WP_188848518.1">
    <property type="nucleotide sequence ID" value="NZ_BMQS01000012.1"/>
</dbReference>
<comment type="caution">
    <text evidence="5">The sequence shown here is derived from an EMBL/GenBank/DDBJ whole genome shotgun (WGS) entry which is preliminary data.</text>
</comment>
<sequence>MDDLLAFLRIDTQSAKGKGVEGAKFLQDYMQSNGIEAELVKHKAVNPYVLGEINVGAPKTLLIYNHYDVQPVEPLEKWETDPFTPTFKEDKLIARGVADDKGALMARLEAVSELKKEGKLKVNLKFLYEGEEEIGSPHMPSFLPEYAKRLKADYILWEGAGRGPNGAPQVVLGVKGLLYVQISAKTPKDLHSMYAPIARNPAWELLDFLRELRGPDGRVNIPGFYDDILVPPSVEGLTASKLGIDLRLMKEALGYEVQDDFLVKLVRDPTCNLDGIQSGYTGEGSKTVIPSHAFVKLDFRLVPRQQPKVVLAALREMVKKRNLEMMVLGEEEPFRTCEDSEIAKALIDSARETFFMEPLVLPNSPGTGPMASVARTLGIGQIADGVGPDNPGSNIHSFNEFIYKRDYRLCKEWMVNLLKRLGV</sequence>
<keyword evidence="1" id="KW-0645">Protease</keyword>
<dbReference type="Gene3D" id="3.30.70.360">
    <property type="match status" value="1"/>
</dbReference>
<dbReference type="Gene3D" id="3.40.630.10">
    <property type="entry name" value="Zn peptidases"/>
    <property type="match status" value="1"/>
</dbReference>
<evidence type="ECO:0000313" key="6">
    <source>
        <dbReference type="Proteomes" id="UP000616143"/>
    </source>
</evidence>
<dbReference type="Pfam" id="PF07687">
    <property type="entry name" value="M20_dimer"/>
    <property type="match status" value="1"/>
</dbReference>
<dbReference type="GO" id="GO:0008233">
    <property type="term" value="F:peptidase activity"/>
    <property type="evidence" value="ECO:0007669"/>
    <property type="project" value="UniProtKB-KW"/>
</dbReference>
<dbReference type="Pfam" id="PF01546">
    <property type="entry name" value="Peptidase_M20"/>
    <property type="match status" value="1"/>
</dbReference>
<dbReference type="PANTHER" id="PTHR43270">
    <property type="entry name" value="BETA-ALA-HIS DIPEPTIDASE"/>
    <property type="match status" value="1"/>
</dbReference>
<dbReference type="GO" id="GO:0006508">
    <property type="term" value="P:proteolysis"/>
    <property type="evidence" value="ECO:0007669"/>
    <property type="project" value="UniProtKB-KW"/>
</dbReference>
<dbReference type="InterPro" id="IPR051458">
    <property type="entry name" value="Cyt/Met_Dipeptidase"/>
</dbReference>
<dbReference type="EMBL" id="BMQS01000012">
    <property type="protein sequence ID" value="GGT97708.1"/>
    <property type="molecule type" value="Genomic_DNA"/>
</dbReference>
<dbReference type="InterPro" id="IPR011650">
    <property type="entry name" value="Peptidase_M20_dimer"/>
</dbReference>
<name>A0A830H3G1_9CREN</name>
<dbReference type="PANTHER" id="PTHR43270:SF8">
    <property type="entry name" value="DI- AND TRIPEPTIDASE DUG2-RELATED"/>
    <property type="match status" value="1"/>
</dbReference>
<reference evidence="5" key="2">
    <citation type="submission" date="2020-09" db="EMBL/GenBank/DDBJ databases">
        <authorList>
            <person name="Sun Q."/>
            <person name="Ohkuma M."/>
        </authorList>
    </citation>
    <scope>NUCLEOTIDE SEQUENCE</scope>
    <source>
        <strain evidence="5">JCM 31740</strain>
    </source>
</reference>
<dbReference type="GO" id="GO:0046872">
    <property type="term" value="F:metal ion binding"/>
    <property type="evidence" value="ECO:0007669"/>
    <property type="project" value="UniProtKB-KW"/>
</dbReference>
<dbReference type="AlphaFoldDB" id="A0A830H3G1"/>
<dbReference type="NCBIfam" id="NF005034">
    <property type="entry name" value="PRK06446.1"/>
    <property type="match status" value="1"/>
</dbReference>
<dbReference type="SUPFAM" id="SSF53187">
    <property type="entry name" value="Zn-dependent exopeptidases"/>
    <property type="match status" value="1"/>
</dbReference>
<evidence type="ECO:0000256" key="1">
    <source>
        <dbReference type="ARBA" id="ARBA00022670"/>
    </source>
</evidence>
<dbReference type="OrthoDB" id="24854at2157"/>
<evidence type="ECO:0000256" key="2">
    <source>
        <dbReference type="ARBA" id="ARBA00022723"/>
    </source>
</evidence>
<protein>
    <submittedName>
        <fullName evidence="5">Acetylornithine deacetylase</fullName>
    </submittedName>
</protein>
<keyword evidence="3" id="KW-0378">Hydrolase</keyword>
<keyword evidence="2" id="KW-0479">Metal-binding</keyword>
<evidence type="ECO:0000313" key="5">
    <source>
        <dbReference type="EMBL" id="GGT97708.1"/>
    </source>
</evidence>
<dbReference type="InterPro" id="IPR002933">
    <property type="entry name" value="Peptidase_M20"/>
</dbReference>